<gene>
    <name evidence="2" type="ORF">AMON00008_LOCUS61040</name>
</gene>
<organism evidence="2">
    <name type="scientific">Alexandrium monilatum</name>
    <dbReference type="NCBI Taxonomy" id="311494"/>
    <lineage>
        <taxon>Eukaryota</taxon>
        <taxon>Sar</taxon>
        <taxon>Alveolata</taxon>
        <taxon>Dinophyceae</taxon>
        <taxon>Gonyaulacales</taxon>
        <taxon>Pyrocystaceae</taxon>
        <taxon>Alexandrium</taxon>
    </lineage>
</organism>
<dbReference type="EMBL" id="HBNR01085263">
    <property type="protein sequence ID" value="CAE4662966.1"/>
    <property type="molecule type" value="Transcribed_RNA"/>
</dbReference>
<feature type="signal peptide" evidence="1">
    <location>
        <begin position="1"/>
        <end position="23"/>
    </location>
</feature>
<proteinExistence type="predicted"/>
<reference evidence="2" key="1">
    <citation type="submission" date="2021-01" db="EMBL/GenBank/DDBJ databases">
        <authorList>
            <person name="Corre E."/>
            <person name="Pelletier E."/>
            <person name="Niang G."/>
            <person name="Scheremetjew M."/>
            <person name="Finn R."/>
            <person name="Kale V."/>
            <person name="Holt S."/>
            <person name="Cochrane G."/>
            <person name="Meng A."/>
            <person name="Brown T."/>
            <person name="Cohen L."/>
        </authorList>
    </citation>
    <scope>NUCLEOTIDE SEQUENCE</scope>
    <source>
        <strain evidence="2">CCMP3105</strain>
    </source>
</reference>
<evidence type="ECO:0000256" key="1">
    <source>
        <dbReference type="SAM" id="SignalP"/>
    </source>
</evidence>
<protein>
    <submittedName>
        <fullName evidence="2">Uncharacterized protein</fullName>
    </submittedName>
</protein>
<accession>A0A7S4T1Z1</accession>
<feature type="chain" id="PRO_5030691124" evidence="1">
    <location>
        <begin position="24"/>
        <end position="177"/>
    </location>
</feature>
<sequence length="177" mass="18658">MASVHICARLGTAIVFFLALCDASSTEKIFIEICDHPDDVSHGTGGSGSEFTFFFPMSDPSITPMTVIPGYDKTFEVNVTVPGLAGPFLMVVAHGGDAFCIGRVTWMGHDAMGPPVYLDYDCYRHTMFGYPCQAGAIFGIWSAPNSSTTASVMTASTTPTTTATTTTATATATLTTL</sequence>
<name>A0A7S4T1Z1_9DINO</name>
<dbReference type="AlphaFoldDB" id="A0A7S4T1Z1"/>
<keyword evidence="1" id="KW-0732">Signal</keyword>
<evidence type="ECO:0000313" key="2">
    <source>
        <dbReference type="EMBL" id="CAE4662966.1"/>
    </source>
</evidence>